<reference evidence="3" key="1">
    <citation type="submission" date="2021-01" db="EMBL/GenBank/DDBJ databases">
        <title>Genomic Encyclopedia of Type Strains, Phase IV (KMG-IV): sequencing the most valuable type-strain genomes for metagenomic binning, comparative biology and taxonomic classification.</title>
        <authorList>
            <person name="Goeker M."/>
        </authorList>
    </citation>
    <scope>NUCLEOTIDE SEQUENCE</scope>
    <source>
        <strain evidence="3">DSM 25523</strain>
    </source>
</reference>
<protein>
    <recommendedName>
        <fullName evidence="2">SLH domain-containing protein</fullName>
    </recommendedName>
</protein>
<dbReference type="RefSeq" id="WP_204517983.1">
    <property type="nucleotide sequence ID" value="NZ_JAFBEB010000005.1"/>
</dbReference>
<keyword evidence="1" id="KW-0732">Signal</keyword>
<proteinExistence type="predicted"/>
<dbReference type="AlphaFoldDB" id="A0A938XYW1"/>
<name>A0A938XYW1_9BACL</name>
<dbReference type="PROSITE" id="PS51272">
    <property type="entry name" value="SLH"/>
    <property type="match status" value="1"/>
</dbReference>
<evidence type="ECO:0000313" key="3">
    <source>
        <dbReference type="EMBL" id="MBM7590225.1"/>
    </source>
</evidence>
<evidence type="ECO:0000256" key="1">
    <source>
        <dbReference type="SAM" id="SignalP"/>
    </source>
</evidence>
<accession>A0A938XYW1</accession>
<keyword evidence="4" id="KW-1185">Reference proteome</keyword>
<gene>
    <name evidence="3" type="ORF">JOD01_001829</name>
</gene>
<dbReference type="InterPro" id="IPR001119">
    <property type="entry name" value="SLH_dom"/>
</dbReference>
<evidence type="ECO:0000259" key="2">
    <source>
        <dbReference type="PROSITE" id="PS51272"/>
    </source>
</evidence>
<feature type="signal peptide" evidence="1">
    <location>
        <begin position="1"/>
        <end position="33"/>
    </location>
</feature>
<dbReference type="EMBL" id="JAFBEB010000005">
    <property type="protein sequence ID" value="MBM7590225.1"/>
    <property type="molecule type" value="Genomic_DNA"/>
</dbReference>
<dbReference type="Pfam" id="PF00395">
    <property type="entry name" value="SLH"/>
    <property type="match status" value="1"/>
</dbReference>
<feature type="chain" id="PRO_5037589121" description="SLH domain-containing protein" evidence="1">
    <location>
        <begin position="34"/>
        <end position="323"/>
    </location>
</feature>
<evidence type="ECO:0000313" key="4">
    <source>
        <dbReference type="Proteomes" id="UP000717624"/>
    </source>
</evidence>
<organism evidence="3 4">
    <name type="scientific">Brevibacillus fulvus</name>
    <dbReference type="NCBI Taxonomy" id="1125967"/>
    <lineage>
        <taxon>Bacteria</taxon>
        <taxon>Bacillati</taxon>
        <taxon>Bacillota</taxon>
        <taxon>Bacilli</taxon>
        <taxon>Bacillales</taxon>
        <taxon>Paenibacillaceae</taxon>
        <taxon>Brevibacillus</taxon>
    </lineage>
</organism>
<sequence length="323" mass="36775">MKKMKLAKTMLAALLATCGIVPVLLSEPTSVTAATSDYANHWAKKEIDWALQKGLIWKYADGTFRPDETVTQAQFLASLAKVMGLKEKAPYPAIGNHWARGVYEQVAKANWFSPDIKIDPNAQMTRYEAAAWITNAWGHKTYEPMKYTFTNHLLVSSWRFKNGLEGKKPGYFAYEEYNYFLKTALPTDRFTRAELAHTLKMIDTRKRYVAEAMGWTNQLKNSMYVKEGKVYGKVPNLPFIEYRRQAQVVYWDGDGTDFKRLEPGKNFALPATGTISIDVIMDSLSILTYCWELPSLNMINIREKSFSSISQARNTELLGNDGK</sequence>
<feature type="domain" description="SLH" evidence="2">
    <location>
        <begin position="30"/>
        <end position="93"/>
    </location>
</feature>
<dbReference type="Proteomes" id="UP000717624">
    <property type="component" value="Unassembled WGS sequence"/>
</dbReference>
<comment type="caution">
    <text evidence="3">The sequence shown here is derived from an EMBL/GenBank/DDBJ whole genome shotgun (WGS) entry which is preliminary data.</text>
</comment>